<dbReference type="RefSeq" id="WP_344087832.1">
    <property type="nucleotide sequence ID" value="NZ_BAAAPO010000051.1"/>
</dbReference>
<name>A0ABN2M1X1_9MICO</name>
<sequence>MSDDPPSVPADQVRELAQLIRERNAIDLKISQILQRPAGLGHIGEFIAANVFDIELHKSATAKGSDGVFRTGPLAGRQVNIKIYGKRENLLDLKEVDGPEYYLVLTGPSAAAVTSRGTTRPLVIDHVYLFKGDELLAGQRQRGVKIGVASSVPAALWSAASVYPENTAEFPLTPAQRELLAAFASPPAKD</sequence>
<dbReference type="EMBL" id="BAAAPO010000051">
    <property type="protein sequence ID" value="GAA1806098.1"/>
    <property type="molecule type" value="Genomic_DNA"/>
</dbReference>
<organism evidence="1 2">
    <name type="scientific">Nostocoides veronense</name>
    <dbReference type="NCBI Taxonomy" id="330836"/>
    <lineage>
        <taxon>Bacteria</taxon>
        <taxon>Bacillati</taxon>
        <taxon>Actinomycetota</taxon>
        <taxon>Actinomycetes</taxon>
        <taxon>Micrococcales</taxon>
        <taxon>Intrasporangiaceae</taxon>
        <taxon>Nostocoides</taxon>
    </lineage>
</organism>
<protein>
    <submittedName>
        <fullName evidence="1">Uncharacterized protein</fullName>
    </submittedName>
</protein>
<accession>A0ABN2M1X1</accession>
<evidence type="ECO:0000313" key="1">
    <source>
        <dbReference type="EMBL" id="GAA1806098.1"/>
    </source>
</evidence>
<dbReference type="Proteomes" id="UP001499938">
    <property type="component" value="Unassembled WGS sequence"/>
</dbReference>
<comment type="caution">
    <text evidence="1">The sequence shown here is derived from an EMBL/GenBank/DDBJ whole genome shotgun (WGS) entry which is preliminary data.</text>
</comment>
<evidence type="ECO:0000313" key="2">
    <source>
        <dbReference type="Proteomes" id="UP001499938"/>
    </source>
</evidence>
<reference evidence="1 2" key="1">
    <citation type="journal article" date="2019" name="Int. J. Syst. Evol. Microbiol.">
        <title>The Global Catalogue of Microorganisms (GCM) 10K type strain sequencing project: providing services to taxonomists for standard genome sequencing and annotation.</title>
        <authorList>
            <consortium name="The Broad Institute Genomics Platform"/>
            <consortium name="The Broad Institute Genome Sequencing Center for Infectious Disease"/>
            <person name="Wu L."/>
            <person name="Ma J."/>
        </authorList>
    </citation>
    <scope>NUCLEOTIDE SEQUENCE [LARGE SCALE GENOMIC DNA]</scope>
    <source>
        <strain evidence="1 2">JCM 15592</strain>
    </source>
</reference>
<gene>
    <name evidence="1" type="ORF">GCM10009811_32050</name>
</gene>
<proteinExistence type="predicted"/>
<keyword evidence="2" id="KW-1185">Reference proteome</keyword>